<protein>
    <submittedName>
        <fullName evidence="1">Uncharacterized protein</fullName>
    </submittedName>
</protein>
<dbReference type="AlphaFoldDB" id="A0A4Q2D9R3"/>
<name>A0A4Q2D9R3_9AGAR</name>
<proteinExistence type="predicted"/>
<reference evidence="1 2" key="1">
    <citation type="submission" date="2019-01" db="EMBL/GenBank/DDBJ databases">
        <title>Draft genome sequence of Psathyrella aberdarensis IHI B618.</title>
        <authorList>
            <person name="Buettner E."/>
            <person name="Kellner H."/>
        </authorList>
    </citation>
    <scope>NUCLEOTIDE SEQUENCE [LARGE SCALE GENOMIC DNA]</scope>
    <source>
        <strain evidence="1 2">IHI B618</strain>
    </source>
</reference>
<evidence type="ECO:0000313" key="1">
    <source>
        <dbReference type="EMBL" id="RXW15045.1"/>
    </source>
</evidence>
<keyword evidence="2" id="KW-1185">Reference proteome</keyword>
<dbReference type="OrthoDB" id="619536at2759"/>
<dbReference type="EMBL" id="SDEE01000606">
    <property type="protein sequence ID" value="RXW15045.1"/>
    <property type="molecule type" value="Genomic_DNA"/>
</dbReference>
<sequence>MDTSFLPFTPNFSATNSAIIDSPLASVFEKLGTPLAHEDVCRLSTLCTAIDLGETDAVELDQEKAFKESSFLRKDAAVESESSTSVAKRLHFLLEETIPVLFGLIKTKVKVRGTFTWVNPPEEAFSSGGPVYSLYESEVVGGLGITIWRLRTMEEVDSGAGDGKKVTKVTENLHGVGPSYLRWLIAKEAITKHKAHVERLPELF</sequence>
<comment type="caution">
    <text evidence="1">The sequence shown here is derived from an EMBL/GenBank/DDBJ whole genome shotgun (WGS) entry which is preliminary data.</text>
</comment>
<organism evidence="1 2">
    <name type="scientific">Candolleomyces aberdarensis</name>
    <dbReference type="NCBI Taxonomy" id="2316362"/>
    <lineage>
        <taxon>Eukaryota</taxon>
        <taxon>Fungi</taxon>
        <taxon>Dikarya</taxon>
        <taxon>Basidiomycota</taxon>
        <taxon>Agaricomycotina</taxon>
        <taxon>Agaricomycetes</taxon>
        <taxon>Agaricomycetidae</taxon>
        <taxon>Agaricales</taxon>
        <taxon>Agaricineae</taxon>
        <taxon>Psathyrellaceae</taxon>
        <taxon>Candolleomyces</taxon>
    </lineage>
</organism>
<accession>A0A4Q2D9R3</accession>
<gene>
    <name evidence="1" type="ORF">EST38_g10807</name>
</gene>
<dbReference type="Proteomes" id="UP000290288">
    <property type="component" value="Unassembled WGS sequence"/>
</dbReference>
<evidence type="ECO:0000313" key="2">
    <source>
        <dbReference type="Proteomes" id="UP000290288"/>
    </source>
</evidence>